<comment type="caution">
    <text evidence="20">The sequence shown here is derived from an EMBL/GenBank/DDBJ whole genome shotgun (WGS) entry which is preliminary data.</text>
</comment>
<dbReference type="InterPro" id="IPR026891">
    <property type="entry name" value="Fn3-like"/>
</dbReference>
<organism evidence="20 21">
    <name type="scientific">Staphylotrichum longicolle</name>
    <dbReference type="NCBI Taxonomy" id="669026"/>
    <lineage>
        <taxon>Eukaryota</taxon>
        <taxon>Fungi</taxon>
        <taxon>Dikarya</taxon>
        <taxon>Ascomycota</taxon>
        <taxon>Pezizomycotina</taxon>
        <taxon>Sordariomycetes</taxon>
        <taxon>Sordariomycetidae</taxon>
        <taxon>Sordariales</taxon>
        <taxon>Chaetomiaceae</taxon>
        <taxon>Staphylotrichum</taxon>
    </lineage>
</organism>
<sequence>MAADQESTRGLLREAKRPSEESVGHDSDSDIEATEYLDHQTPSSSDNTKKRQQWWIIRFLGRRSRCCIGMLAAVIGLWIILSAGGAFVYKKYQEEPPYGQSPPWYPSPKGGIAKTWAASYEKAAKMVGKMTLAEKVNITTGTGWQMGLAVGTNGPAVHVGFPQLQLQDGPLGIRFADNITAFPAGITVGATWNRRLMYARGKAHAIEARQKGVNVLLGPCVGPLGRMPAGGRNWEGFGADPYLQGVAGAETVKGIQSEGVMATIKHFIANEQEHFRQPWEWGLPHAVSSNIDDRTLHELYAWPFGDAVKAGVASVMCSYNMVNNSYACGNSKLLNGILKDELGFQGFVMSDWLAQRSGVSTALAGLDMTMPGDGLRWANGESLWGPRLSEAVLNGSLPVDRLNDMATRIVAAWYQLGQDDENKFPRQPPNFSSWTDDRLGVLAPGSPSPQDQVVVNQFVDVQANHSVIAREVAAEGTVLLKNEGLLPISRQGLGDHKLKLQRSAGTRGARGRDNGKFRIGVFGEDAGPGDGPNHCKDRACNQGTLGSGWGSGAVEFPYLVSPIEALRSQFDSSKVELREYLSNTPSLSSGEKTGVDDLDLCIVFANADSGEGFAKWDNVRGDRPDLKLQRGGDDLIVNVADKCGSGSGDVVVIIHAVGPVLMEKWIDLPNVKAVLLANLPGQESGNALADILFGDTNPSGHLPFTIGKSLADYGPGGQVLYLPNGVVPQQDFSEGLYIDYRYFDKHDIAPRFEFGFGLSYTTFNLSNLRVTLHKTKSALPERRPDPAVKPPSYPTTIPPKSEALFPAGFRALQKYVYPYLSSVDGIEAGEYPYPDGYSTVQPPSGAGGDEGGNPDLWTIYASLTVDIKNDGPVAGAVVPQLYLEYPAQKGVDFPIRVLRGFDKVYIRPGEIRTVHFSLTRRDLSYWDVVAQNWVMVTDGEYKLRVGLSSRDLLLTGTW</sequence>
<evidence type="ECO:0000256" key="3">
    <source>
        <dbReference type="ARBA" id="ARBA00004987"/>
    </source>
</evidence>
<dbReference type="SMART" id="SM01217">
    <property type="entry name" value="Fn3_like"/>
    <property type="match status" value="1"/>
</dbReference>
<dbReference type="InterPro" id="IPR019800">
    <property type="entry name" value="Glyco_hydro_3_AS"/>
</dbReference>
<keyword evidence="7 16" id="KW-0378">Hydrolase</keyword>
<comment type="function">
    <text evidence="15">Beta-glucosidases are one of a number of cellulolytic enzymes involved in the degradation of cellulosic biomass. Catalyzes the last step releasing glucose from the inhibitory cellobiose.</text>
</comment>
<comment type="pathway">
    <text evidence="3 16">Glycan metabolism; cellulose degradation.</text>
</comment>
<keyword evidence="9 18" id="KW-1133">Transmembrane helix</keyword>
<evidence type="ECO:0000256" key="2">
    <source>
        <dbReference type="ARBA" id="ARBA00004401"/>
    </source>
</evidence>
<evidence type="ECO:0000256" key="16">
    <source>
        <dbReference type="RuleBase" id="RU361161"/>
    </source>
</evidence>
<dbReference type="SUPFAM" id="SSF51445">
    <property type="entry name" value="(Trans)glycosidases"/>
    <property type="match status" value="1"/>
</dbReference>
<keyword evidence="14 16" id="KW-0624">Polysaccharide degradation</keyword>
<evidence type="ECO:0000256" key="7">
    <source>
        <dbReference type="ARBA" id="ARBA00022801"/>
    </source>
</evidence>
<dbReference type="EMBL" id="JAHCVI010000001">
    <property type="protein sequence ID" value="KAG7291358.1"/>
    <property type="molecule type" value="Genomic_DNA"/>
</dbReference>
<evidence type="ECO:0000256" key="9">
    <source>
        <dbReference type="ARBA" id="ARBA00022989"/>
    </source>
</evidence>
<dbReference type="Pfam" id="PF00933">
    <property type="entry name" value="Glyco_hydro_3"/>
    <property type="match status" value="1"/>
</dbReference>
<dbReference type="SUPFAM" id="SSF52279">
    <property type="entry name" value="Beta-D-glucan exohydrolase, C-terminal domain"/>
    <property type="match status" value="1"/>
</dbReference>
<keyword evidence="10 18" id="KW-0472">Membrane</keyword>
<keyword evidence="11" id="KW-0325">Glycoprotein</keyword>
<keyword evidence="6 18" id="KW-0812">Transmembrane</keyword>
<evidence type="ECO:0000256" key="18">
    <source>
        <dbReference type="SAM" id="Phobius"/>
    </source>
</evidence>
<evidence type="ECO:0000259" key="19">
    <source>
        <dbReference type="SMART" id="SM01217"/>
    </source>
</evidence>
<dbReference type="Pfam" id="PF01915">
    <property type="entry name" value="Glyco_hydro_3_C"/>
    <property type="match status" value="1"/>
</dbReference>
<dbReference type="InterPro" id="IPR017853">
    <property type="entry name" value="GH"/>
</dbReference>
<dbReference type="Gene3D" id="3.40.50.1700">
    <property type="entry name" value="Glycoside hydrolase family 3 C-terminal domain"/>
    <property type="match status" value="1"/>
</dbReference>
<evidence type="ECO:0000256" key="13">
    <source>
        <dbReference type="ARBA" id="ARBA00023295"/>
    </source>
</evidence>
<dbReference type="Pfam" id="PF14310">
    <property type="entry name" value="Fn3-like"/>
    <property type="match status" value="1"/>
</dbReference>
<dbReference type="GO" id="GO:0005886">
    <property type="term" value="C:plasma membrane"/>
    <property type="evidence" value="ECO:0007669"/>
    <property type="project" value="UniProtKB-SubCell"/>
</dbReference>
<dbReference type="InterPro" id="IPR036962">
    <property type="entry name" value="Glyco_hydro_3_N_sf"/>
</dbReference>
<keyword evidence="21" id="KW-1185">Reference proteome</keyword>
<gene>
    <name evidence="20" type="ORF">NEMBOFW57_001373</name>
</gene>
<dbReference type="InterPro" id="IPR001764">
    <property type="entry name" value="Glyco_hydro_3_N"/>
</dbReference>
<evidence type="ECO:0000256" key="4">
    <source>
        <dbReference type="ARBA" id="ARBA00005336"/>
    </source>
</evidence>
<comment type="catalytic activity">
    <reaction evidence="1 16">
        <text>Hydrolysis of terminal, non-reducing beta-D-glucosyl residues with release of beta-D-glucose.</text>
        <dbReference type="EC" id="3.2.1.21"/>
    </reaction>
</comment>
<keyword evidence="12 16" id="KW-0119">Carbohydrate metabolism</keyword>
<dbReference type="Proteomes" id="UP001197093">
    <property type="component" value="Unassembled WGS sequence"/>
</dbReference>
<evidence type="ECO:0000313" key="21">
    <source>
        <dbReference type="Proteomes" id="UP001197093"/>
    </source>
</evidence>
<comment type="similarity">
    <text evidence="4 16">Belongs to the glycosyl hydrolase 3 family.</text>
</comment>
<evidence type="ECO:0000256" key="17">
    <source>
        <dbReference type="SAM" id="MobiDB-lite"/>
    </source>
</evidence>
<dbReference type="Gene3D" id="2.60.40.10">
    <property type="entry name" value="Immunoglobulins"/>
    <property type="match status" value="1"/>
</dbReference>
<dbReference type="InterPro" id="IPR013783">
    <property type="entry name" value="Ig-like_fold"/>
</dbReference>
<dbReference type="PROSITE" id="PS00775">
    <property type="entry name" value="GLYCOSYL_HYDROL_F3"/>
    <property type="match status" value="1"/>
</dbReference>
<dbReference type="EC" id="3.2.1.21" evidence="16"/>
<dbReference type="PANTHER" id="PTHR42715:SF20">
    <property type="entry name" value="BETA-GLUCOSIDASE E-RELATED"/>
    <property type="match status" value="1"/>
</dbReference>
<dbReference type="GO" id="GO:0008422">
    <property type="term" value="F:beta-glucosidase activity"/>
    <property type="evidence" value="ECO:0007669"/>
    <property type="project" value="UniProtKB-EC"/>
</dbReference>
<keyword evidence="5" id="KW-1003">Cell membrane</keyword>
<evidence type="ECO:0000256" key="14">
    <source>
        <dbReference type="ARBA" id="ARBA00023326"/>
    </source>
</evidence>
<dbReference type="AlphaFoldDB" id="A0AAD4F128"/>
<keyword evidence="13 16" id="KW-0326">Glycosidase</keyword>
<reference evidence="20" key="1">
    <citation type="submission" date="2023-02" db="EMBL/GenBank/DDBJ databases">
        <authorList>
            <person name="Palmer J.M."/>
        </authorList>
    </citation>
    <scope>NUCLEOTIDE SEQUENCE</scope>
    <source>
        <strain evidence="20">FW57</strain>
    </source>
</reference>
<evidence type="ECO:0000256" key="8">
    <source>
        <dbReference type="ARBA" id="ARBA00022968"/>
    </source>
</evidence>
<feature type="transmembrane region" description="Helical" evidence="18">
    <location>
        <begin position="66"/>
        <end position="89"/>
    </location>
</feature>
<feature type="region of interest" description="Disordered" evidence="17">
    <location>
        <begin position="1"/>
        <end position="47"/>
    </location>
</feature>
<dbReference type="FunFam" id="3.20.20.300:FF:000002">
    <property type="entry name" value="Probable beta-glucosidase"/>
    <property type="match status" value="1"/>
</dbReference>
<feature type="domain" description="Fibronectin type III-like" evidence="19">
    <location>
        <begin position="877"/>
        <end position="949"/>
    </location>
</feature>
<evidence type="ECO:0000256" key="12">
    <source>
        <dbReference type="ARBA" id="ARBA00023277"/>
    </source>
</evidence>
<comment type="subcellular location">
    <subcellularLocation>
        <location evidence="2">Cell membrane</location>
        <topology evidence="2">Single-pass type II membrane protein</topology>
    </subcellularLocation>
</comment>
<protein>
    <recommendedName>
        <fullName evidence="16">beta-glucosidase</fullName>
        <ecNumber evidence="16">3.2.1.21</ecNumber>
    </recommendedName>
</protein>
<keyword evidence="8" id="KW-0735">Signal-anchor</keyword>
<dbReference type="InterPro" id="IPR002772">
    <property type="entry name" value="Glyco_hydro_3_C"/>
</dbReference>
<dbReference type="PRINTS" id="PR00133">
    <property type="entry name" value="GLHYDRLASE3"/>
</dbReference>
<dbReference type="FunFam" id="3.40.50.1700:FF:000003">
    <property type="entry name" value="Probable beta-glucosidase"/>
    <property type="match status" value="1"/>
</dbReference>
<evidence type="ECO:0000256" key="6">
    <source>
        <dbReference type="ARBA" id="ARBA00022692"/>
    </source>
</evidence>
<dbReference type="InterPro" id="IPR036881">
    <property type="entry name" value="Glyco_hydro_3_C_sf"/>
</dbReference>
<proteinExistence type="inferred from homology"/>
<evidence type="ECO:0000256" key="11">
    <source>
        <dbReference type="ARBA" id="ARBA00023180"/>
    </source>
</evidence>
<feature type="compositionally biased region" description="Basic and acidic residues" evidence="17">
    <location>
        <begin position="11"/>
        <end position="28"/>
    </location>
</feature>
<evidence type="ECO:0000313" key="20">
    <source>
        <dbReference type="EMBL" id="KAG7291358.1"/>
    </source>
</evidence>
<evidence type="ECO:0000256" key="15">
    <source>
        <dbReference type="ARBA" id="ARBA00024983"/>
    </source>
</evidence>
<dbReference type="Gene3D" id="3.20.20.300">
    <property type="entry name" value="Glycoside hydrolase, family 3, N-terminal domain"/>
    <property type="match status" value="1"/>
</dbReference>
<dbReference type="GO" id="GO:0009251">
    <property type="term" value="P:glucan catabolic process"/>
    <property type="evidence" value="ECO:0007669"/>
    <property type="project" value="TreeGrafter"/>
</dbReference>
<name>A0AAD4F128_9PEZI</name>
<evidence type="ECO:0000256" key="5">
    <source>
        <dbReference type="ARBA" id="ARBA00022475"/>
    </source>
</evidence>
<evidence type="ECO:0000256" key="1">
    <source>
        <dbReference type="ARBA" id="ARBA00000448"/>
    </source>
</evidence>
<dbReference type="InterPro" id="IPR050288">
    <property type="entry name" value="Cellulose_deg_GH3"/>
</dbReference>
<accession>A0AAD4F128</accession>
<evidence type="ECO:0000256" key="10">
    <source>
        <dbReference type="ARBA" id="ARBA00023136"/>
    </source>
</evidence>
<dbReference type="PANTHER" id="PTHR42715">
    <property type="entry name" value="BETA-GLUCOSIDASE"/>
    <property type="match status" value="1"/>
</dbReference>